<evidence type="ECO:0000313" key="3">
    <source>
        <dbReference type="Proteomes" id="UP000430634"/>
    </source>
</evidence>
<evidence type="ECO:0008006" key="5">
    <source>
        <dbReference type="Google" id="ProtNLM"/>
    </source>
</evidence>
<gene>
    <name evidence="1" type="ORF">GCM10011572_05850</name>
    <name evidence="2" type="ORF">GM672_05980</name>
</gene>
<reference evidence="1" key="4">
    <citation type="submission" date="2024-05" db="EMBL/GenBank/DDBJ databases">
        <authorList>
            <person name="Sun Q."/>
            <person name="Zhou Y."/>
        </authorList>
    </citation>
    <scope>NUCLEOTIDE SEQUENCE</scope>
    <source>
        <strain evidence="1">CGMCC 1.15931</strain>
    </source>
</reference>
<reference evidence="4" key="2">
    <citation type="journal article" date="2019" name="Int. J. Syst. Evol. Microbiol.">
        <title>The Global Catalogue of Microorganisms (GCM) 10K type strain sequencing project: providing services to taxonomists for standard genome sequencing and annotation.</title>
        <authorList>
            <consortium name="The Broad Institute Genomics Platform"/>
            <consortium name="The Broad Institute Genome Sequencing Center for Infectious Disease"/>
            <person name="Wu L."/>
            <person name="Ma J."/>
        </authorList>
    </citation>
    <scope>NUCLEOTIDE SEQUENCE [LARGE SCALE GENOMIC DNA]</scope>
    <source>
        <strain evidence="4">CGMCC 1.15931</strain>
    </source>
</reference>
<accession>A0A6I3SVI2</accession>
<dbReference type="RefSeq" id="WP_155469610.1">
    <property type="nucleotide sequence ID" value="NZ_BMKG01000002.1"/>
</dbReference>
<comment type="caution">
    <text evidence="2">The sequence shown here is derived from an EMBL/GenBank/DDBJ whole genome shotgun (WGS) entry which is preliminary data.</text>
</comment>
<dbReference type="EMBL" id="WNKZ01000010">
    <property type="protein sequence ID" value="MTV52282.1"/>
    <property type="molecule type" value="Genomic_DNA"/>
</dbReference>
<dbReference type="EMBL" id="BMKG01000002">
    <property type="protein sequence ID" value="GGB86701.1"/>
    <property type="molecule type" value="Genomic_DNA"/>
</dbReference>
<dbReference type="AlphaFoldDB" id="A0A6I3SVI2"/>
<evidence type="ECO:0000313" key="4">
    <source>
        <dbReference type="Proteomes" id="UP000622638"/>
    </source>
</evidence>
<dbReference type="Proteomes" id="UP000622638">
    <property type="component" value="Unassembled WGS sequence"/>
</dbReference>
<dbReference type="OrthoDB" id="6689920at2"/>
<reference evidence="2 3" key="3">
    <citation type="submission" date="2019-11" db="EMBL/GenBank/DDBJ databases">
        <title>Type strains purchased from KCTC, JCM and DSMZ.</title>
        <authorList>
            <person name="Lu H."/>
        </authorList>
    </citation>
    <scope>NUCLEOTIDE SEQUENCE [LARGE SCALE GENOMIC DNA]</scope>
    <source>
        <strain evidence="2 3">KCTC 52429</strain>
    </source>
</reference>
<protein>
    <recommendedName>
        <fullName evidence="5">VCBS repeat-containing protein</fullName>
    </recommendedName>
</protein>
<dbReference type="Proteomes" id="UP000430634">
    <property type="component" value="Unassembled WGS sequence"/>
</dbReference>
<dbReference type="PROSITE" id="PS51257">
    <property type="entry name" value="PROKAR_LIPOPROTEIN"/>
    <property type="match status" value="1"/>
</dbReference>
<evidence type="ECO:0000313" key="1">
    <source>
        <dbReference type="EMBL" id="GGB86701.1"/>
    </source>
</evidence>
<name>A0A6I3SVI2_9BURK</name>
<evidence type="ECO:0000313" key="2">
    <source>
        <dbReference type="EMBL" id="MTV52282.1"/>
    </source>
</evidence>
<keyword evidence="4" id="KW-1185">Reference proteome</keyword>
<sequence>MRNEKERGIARIISAIAVLTACALPAAAWGIDIGAPAGWRRAGPAELALAWRGTDPLRYTVVLGDFDGNGSDDEAQLLVSDRLNRSGLFVFLRQADGTHRRHALGSDFHRSLTPAMGIRKLPPGVYTTACGKGYFDCGPKRSKEISARHTVIEFFKFESSSAYYYWDRSKKKFAEAWIVD</sequence>
<proteinExistence type="predicted"/>
<organism evidence="2 3">
    <name type="scientific">Pseudoduganella buxea</name>
    <dbReference type="NCBI Taxonomy" id="1949069"/>
    <lineage>
        <taxon>Bacteria</taxon>
        <taxon>Pseudomonadati</taxon>
        <taxon>Pseudomonadota</taxon>
        <taxon>Betaproteobacteria</taxon>
        <taxon>Burkholderiales</taxon>
        <taxon>Oxalobacteraceae</taxon>
        <taxon>Telluria group</taxon>
        <taxon>Pseudoduganella</taxon>
    </lineage>
</organism>
<reference evidence="1" key="1">
    <citation type="journal article" date="2014" name="Int. J. Syst. Evol. Microbiol.">
        <title>Complete genome of a new Firmicutes species belonging to the dominant human colonic microbiota ('Ruminococcus bicirculans') reveals two chromosomes and a selective capacity to utilize plant glucans.</title>
        <authorList>
            <consortium name="NISC Comparative Sequencing Program"/>
            <person name="Wegmann U."/>
            <person name="Louis P."/>
            <person name="Goesmann A."/>
            <person name="Henrissat B."/>
            <person name="Duncan S.H."/>
            <person name="Flint H.J."/>
        </authorList>
    </citation>
    <scope>NUCLEOTIDE SEQUENCE</scope>
    <source>
        <strain evidence="1">CGMCC 1.15931</strain>
    </source>
</reference>